<evidence type="ECO:0000313" key="1">
    <source>
        <dbReference type="EMBL" id="QCR09296.1"/>
    </source>
</evidence>
<dbReference type="EMBL" id="CP034035">
    <property type="protein sequence ID" value="QCR09296.1"/>
    <property type="molecule type" value="Genomic_DNA"/>
</dbReference>
<dbReference type="AlphaFoldDB" id="A0A4P8QRS7"/>
<gene>
    <name evidence="1" type="ORF">EH207_12655</name>
</gene>
<dbReference type="RefSeq" id="WP_137714304.1">
    <property type="nucleotide sequence ID" value="NZ_CP034035.1"/>
</dbReference>
<proteinExistence type="predicted"/>
<dbReference type="Proteomes" id="UP000299580">
    <property type="component" value="Chromosome"/>
</dbReference>
<accession>A0A4P8QRS7</accession>
<evidence type="ECO:0000313" key="2">
    <source>
        <dbReference type="Proteomes" id="UP000299580"/>
    </source>
</evidence>
<dbReference type="OrthoDB" id="1988917at2"/>
<reference evidence="1 2" key="1">
    <citation type="submission" date="2018-11" db="EMBL/GenBank/DDBJ databases">
        <title>Genome sequences of Brenneria nigrifluens and Brenneria rubrifaciens.</title>
        <authorList>
            <person name="Poret-Peterson A.T."/>
            <person name="McClean A.E."/>
            <person name="Kluepfel D.A."/>
        </authorList>
    </citation>
    <scope>NUCLEOTIDE SEQUENCE [LARGE SCALE GENOMIC DNA]</scope>
    <source>
        <strain evidence="1 2">6D370</strain>
    </source>
</reference>
<protein>
    <submittedName>
        <fullName evidence="1">Uncharacterized protein</fullName>
    </submittedName>
</protein>
<keyword evidence="2" id="KW-1185">Reference proteome</keyword>
<sequence>MIKPVSDTQRPLCFSGKLLDASVIFSPENFYVENDTIVVNPANEYIRVDEDPGYGIPPLSSSILRHVHISSPYPVIVLRKIEISNVRDICFEPGWQRYDLFPDELSQSLELWKSSQDEVGELSFPVGNHTPVHLINLFGSRDRFLLKLNLWFAPAGTNCFIHNEHDFIEIHTQVSGIGYMQKFHNNSYDSLFESIGMHPGFSTAQPFCVAGEKGKYIYPWHQYFAETDCVWMAVEYHPAI</sequence>
<dbReference type="KEGG" id="brb:EH207_12655"/>
<organism evidence="1 2">
    <name type="scientific">Brenneria rubrifaciens</name>
    <dbReference type="NCBI Taxonomy" id="55213"/>
    <lineage>
        <taxon>Bacteria</taxon>
        <taxon>Pseudomonadati</taxon>
        <taxon>Pseudomonadota</taxon>
        <taxon>Gammaproteobacteria</taxon>
        <taxon>Enterobacterales</taxon>
        <taxon>Pectobacteriaceae</taxon>
        <taxon>Brenneria</taxon>
    </lineage>
</organism>
<name>A0A4P8QRS7_9GAMM</name>